<feature type="compositionally biased region" description="Basic and acidic residues" evidence="1">
    <location>
        <begin position="214"/>
        <end position="225"/>
    </location>
</feature>
<protein>
    <submittedName>
        <fullName evidence="2">Uncharacterized protein</fullName>
    </submittedName>
</protein>
<dbReference type="AlphaFoldDB" id="D8QGY6"/>
<name>D8QGY6_SCHCM</name>
<keyword evidence="3" id="KW-1185">Reference proteome</keyword>
<evidence type="ECO:0000313" key="3">
    <source>
        <dbReference type="Proteomes" id="UP000007431"/>
    </source>
</evidence>
<dbReference type="Proteomes" id="UP000007431">
    <property type="component" value="Unassembled WGS sequence"/>
</dbReference>
<feature type="compositionally biased region" description="Low complexity" evidence="1">
    <location>
        <begin position="227"/>
        <end position="240"/>
    </location>
</feature>
<dbReference type="VEuPathDB" id="FungiDB:SCHCODRAFT_02692767"/>
<accession>D8QGY6</accession>
<gene>
    <name evidence="2" type="ORF">SCHCODRAFT_113131</name>
</gene>
<dbReference type="EMBL" id="GL377312">
    <property type="protein sequence ID" value="EFI92578.1"/>
    <property type="molecule type" value="Genomic_DNA"/>
</dbReference>
<feature type="non-terminal residue" evidence="2">
    <location>
        <position position="367"/>
    </location>
</feature>
<reference evidence="2 3" key="1">
    <citation type="journal article" date="2010" name="Nat. Biotechnol.">
        <title>Genome sequence of the model mushroom Schizophyllum commune.</title>
        <authorList>
            <person name="Ohm R.A."/>
            <person name="de Jong J.F."/>
            <person name="Lugones L.G."/>
            <person name="Aerts A."/>
            <person name="Kothe E."/>
            <person name="Stajich J.E."/>
            <person name="de Vries R.P."/>
            <person name="Record E."/>
            <person name="Levasseur A."/>
            <person name="Baker S.E."/>
            <person name="Bartholomew K.A."/>
            <person name="Coutinho P.M."/>
            <person name="Erdmann S."/>
            <person name="Fowler T.J."/>
            <person name="Gathman A.C."/>
            <person name="Lombard V."/>
            <person name="Henrissat B."/>
            <person name="Knabe N."/>
            <person name="Kuees U."/>
            <person name="Lilly W.W."/>
            <person name="Lindquist E."/>
            <person name="Lucas S."/>
            <person name="Magnuson J.K."/>
            <person name="Piumi F."/>
            <person name="Raudaskoski M."/>
            <person name="Salamov A."/>
            <person name="Schmutz J."/>
            <person name="Schwarze F.W.M.R."/>
            <person name="vanKuyk P.A."/>
            <person name="Horton J.S."/>
            <person name="Grigoriev I.V."/>
            <person name="Woesten H.A.B."/>
        </authorList>
    </citation>
    <scope>NUCLEOTIDE SEQUENCE [LARGE SCALE GENOMIC DNA]</scope>
    <source>
        <strain evidence="3">H4-8 / FGSC 9210</strain>
    </source>
</reference>
<evidence type="ECO:0000313" key="2">
    <source>
        <dbReference type="EMBL" id="EFI92578.1"/>
    </source>
</evidence>
<organism evidence="3">
    <name type="scientific">Schizophyllum commune (strain H4-8 / FGSC 9210)</name>
    <name type="common">Split gill fungus</name>
    <dbReference type="NCBI Taxonomy" id="578458"/>
    <lineage>
        <taxon>Eukaryota</taxon>
        <taxon>Fungi</taxon>
        <taxon>Dikarya</taxon>
        <taxon>Basidiomycota</taxon>
        <taxon>Agaricomycotina</taxon>
        <taxon>Agaricomycetes</taxon>
        <taxon>Agaricomycetidae</taxon>
        <taxon>Agaricales</taxon>
        <taxon>Schizophyllaceae</taxon>
        <taxon>Schizophyllum</taxon>
    </lineage>
</organism>
<sequence length="367" mass="41550">MSSTSVPLLSVALSPNIADIPVAEHIPVKFNKELDYQYVLRSDMLQPLHEMDWMLMPTSETLNKMIRLLKHNARAKASSRKDIMKVLSAHEHEYELRYMRVREGAEQPTIYVRNGNAAPNAFEYPYHGLPKVTSRAHPLFVTYMVERATMNGIHPVNDRDLKALHIATANVARLWLNEPPTEFKYGPDFPSEHCHPISVAGRNFRRPAREICKADDSRVEEKDKGCSSNSDSRSTPTSTSLGKRKRDAADDGGSPRLSPRALASASDKCLYDDPAALRAWADSVESGDPNLRSTSPSLTEEADAALSQYTRESFRSPRHVMRTGRRLPVVSFPIYQERDSSRFSSTQWAEWKYHILLWGTRNSSRLP</sequence>
<evidence type="ECO:0000256" key="1">
    <source>
        <dbReference type="SAM" id="MobiDB-lite"/>
    </source>
</evidence>
<dbReference type="InParanoid" id="D8QGY6"/>
<dbReference type="HOGENOM" id="CLU_681779_0_0_1"/>
<proteinExistence type="predicted"/>
<feature type="region of interest" description="Disordered" evidence="1">
    <location>
        <begin position="214"/>
        <end position="259"/>
    </location>
</feature>